<keyword evidence="6" id="KW-1185">Reference proteome</keyword>
<dbReference type="Pfam" id="PF00027">
    <property type="entry name" value="cNMP_binding"/>
    <property type="match status" value="1"/>
</dbReference>
<feature type="domain" description="HTH crp-type" evidence="4">
    <location>
        <begin position="149"/>
        <end position="223"/>
    </location>
</feature>
<dbReference type="GO" id="GO:0003677">
    <property type="term" value="F:DNA binding"/>
    <property type="evidence" value="ECO:0007669"/>
    <property type="project" value="UniProtKB-KW"/>
</dbReference>
<dbReference type="InterPro" id="IPR036390">
    <property type="entry name" value="WH_DNA-bd_sf"/>
</dbReference>
<evidence type="ECO:0000256" key="2">
    <source>
        <dbReference type="ARBA" id="ARBA00023125"/>
    </source>
</evidence>
<accession>A8LTK7</accession>
<dbReference type="Proteomes" id="UP000006833">
    <property type="component" value="Plasmid pDSHI02"/>
</dbReference>
<dbReference type="HOGENOM" id="CLU_075053_0_0_5"/>
<dbReference type="CDD" id="cd00038">
    <property type="entry name" value="CAP_ED"/>
    <property type="match status" value="1"/>
</dbReference>
<evidence type="ECO:0000256" key="3">
    <source>
        <dbReference type="ARBA" id="ARBA00023163"/>
    </source>
</evidence>
<dbReference type="EMBL" id="CP000832">
    <property type="protein sequence ID" value="ABV95574.1"/>
    <property type="molecule type" value="Genomic_DNA"/>
</dbReference>
<dbReference type="InterPro" id="IPR012318">
    <property type="entry name" value="HTH_CRP"/>
</dbReference>
<name>A8LTK7_DINSH</name>
<dbReference type="GO" id="GO:0006355">
    <property type="term" value="P:regulation of DNA-templated transcription"/>
    <property type="evidence" value="ECO:0007669"/>
    <property type="project" value="InterPro"/>
</dbReference>
<dbReference type="Pfam" id="PF13545">
    <property type="entry name" value="HTH_Crp_2"/>
    <property type="match status" value="1"/>
</dbReference>
<dbReference type="InterPro" id="IPR018490">
    <property type="entry name" value="cNMP-bd_dom_sf"/>
</dbReference>
<dbReference type="SUPFAM" id="SSF46785">
    <property type="entry name" value="Winged helix' DNA-binding domain"/>
    <property type="match status" value="1"/>
</dbReference>
<sequence>MTIDCTACPLRKNALFSPMTEEEVAFMRRFKTGEMTVTAGTQLLLEGSNAAQLYTCLSGHGLRYKTLSDGRRQVVSFVLPGDFIGLQASVMGEMHHSVESTTDMTLCVFNRADIWTLFKTHPARAFDLTFLAAVEEHFLGESLATVGQKGAFEKLAWSLHRFFTRADAVGLVEDGQCPLPYRQQDLADALGLSLVHTNKTLSRLRGQGLADWSDGRLTVPDVAALAEIGLVDETRMQTRPLI</sequence>
<evidence type="ECO:0000313" key="6">
    <source>
        <dbReference type="Proteomes" id="UP000006833"/>
    </source>
</evidence>
<dbReference type="KEGG" id="dsh:Dshi_3844"/>
<proteinExistence type="predicted"/>
<keyword evidence="1" id="KW-0805">Transcription regulation</keyword>
<evidence type="ECO:0000259" key="4">
    <source>
        <dbReference type="PROSITE" id="PS51063"/>
    </source>
</evidence>
<protein>
    <submittedName>
        <fullName evidence="5">Cyclic nucleotide-binding protein</fullName>
    </submittedName>
</protein>
<geneLocation type="plasmid" evidence="5 6">
    <name>pDSHI02</name>
</geneLocation>
<dbReference type="RefSeq" id="WP_012187237.1">
    <property type="nucleotide sequence ID" value="NC_009956.1"/>
</dbReference>
<dbReference type="InterPro" id="IPR000595">
    <property type="entry name" value="cNMP-bd_dom"/>
</dbReference>
<dbReference type="Gene3D" id="2.60.120.10">
    <property type="entry name" value="Jelly Rolls"/>
    <property type="match status" value="1"/>
</dbReference>
<evidence type="ECO:0000313" key="5">
    <source>
        <dbReference type="EMBL" id="ABV95574.1"/>
    </source>
</evidence>
<dbReference type="SUPFAM" id="SSF51206">
    <property type="entry name" value="cAMP-binding domain-like"/>
    <property type="match status" value="1"/>
</dbReference>
<dbReference type="InterPro" id="IPR014710">
    <property type="entry name" value="RmlC-like_jellyroll"/>
</dbReference>
<evidence type="ECO:0000256" key="1">
    <source>
        <dbReference type="ARBA" id="ARBA00023015"/>
    </source>
</evidence>
<keyword evidence="2" id="KW-0238">DNA-binding</keyword>
<dbReference type="AlphaFoldDB" id="A8LTK7"/>
<keyword evidence="3" id="KW-0804">Transcription</keyword>
<keyword evidence="5" id="KW-0614">Plasmid</keyword>
<reference evidence="6" key="1">
    <citation type="journal article" date="2010" name="ISME J.">
        <title>The complete genome sequence of the algal symbiont Dinoroseobacter shibae: a hitchhiker's guide to life in the sea.</title>
        <authorList>
            <person name="Wagner-Dobler I."/>
            <person name="Ballhausen B."/>
            <person name="Berger M."/>
            <person name="Brinkhoff T."/>
            <person name="Buchholz I."/>
            <person name="Bunk B."/>
            <person name="Cypionka H."/>
            <person name="Daniel R."/>
            <person name="Drepper T."/>
            <person name="Gerdts G."/>
            <person name="Hahnke S."/>
            <person name="Han C."/>
            <person name="Jahn D."/>
            <person name="Kalhoefer D."/>
            <person name="Kiss H."/>
            <person name="Klenk H.P."/>
            <person name="Kyrpides N."/>
            <person name="Liebl W."/>
            <person name="Liesegang H."/>
            <person name="Meincke L."/>
            <person name="Pati A."/>
            <person name="Petersen J."/>
            <person name="Piekarski T."/>
            <person name="Pommerenke C."/>
            <person name="Pradella S."/>
            <person name="Pukall R."/>
            <person name="Rabus R."/>
            <person name="Stackebrandt E."/>
            <person name="Thole S."/>
            <person name="Thompson L."/>
            <person name="Tielen P."/>
            <person name="Tomasch J."/>
            <person name="von Jan M."/>
            <person name="Wanphrut N."/>
            <person name="Wichels A."/>
            <person name="Zech H."/>
            <person name="Simon M."/>
        </authorList>
    </citation>
    <scope>NUCLEOTIDE SEQUENCE [LARGE SCALE GENOMIC DNA]</scope>
    <source>
        <strain evidence="6">DSM 16493 / NCIMB 14021 / DFL 12</strain>
        <plasmid evidence="6">Plasmid pDSHI02</plasmid>
    </source>
</reference>
<dbReference type="OrthoDB" id="7584044at2"/>
<dbReference type="Gene3D" id="1.10.10.10">
    <property type="entry name" value="Winged helix-like DNA-binding domain superfamily/Winged helix DNA-binding domain"/>
    <property type="match status" value="1"/>
</dbReference>
<gene>
    <name evidence="5" type="ordered locus">Dshi_3844</name>
</gene>
<dbReference type="InterPro" id="IPR036388">
    <property type="entry name" value="WH-like_DNA-bd_sf"/>
</dbReference>
<organism evidence="5 6">
    <name type="scientific">Dinoroseobacter shibae (strain DSM 16493 / NCIMB 14021 / DFL 12)</name>
    <dbReference type="NCBI Taxonomy" id="398580"/>
    <lineage>
        <taxon>Bacteria</taxon>
        <taxon>Pseudomonadati</taxon>
        <taxon>Pseudomonadota</taxon>
        <taxon>Alphaproteobacteria</taxon>
        <taxon>Rhodobacterales</taxon>
        <taxon>Roseobacteraceae</taxon>
        <taxon>Dinoroseobacter</taxon>
    </lineage>
</organism>
<dbReference type="PROSITE" id="PS51063">
    <property type="entry name" value="HTH_CRP_2"/>
    <property type="match status" value="1"/>
</dbReference>